<dbReference type="EMBL" id="CP003587">
    <property type="protein sequence ID" value="AGY59594.1"/>
    <property type="molecule type" value="Genomic_DNA"/>
</dbReference>
<evidence type="ECO:0008006" key="3">
    <source>
        <dbReference type="Google" id="ProtNLM"/>
    </source>
</evidence>
<dbReference type="InterPro" id="IPR032710">
    <property type="entry name" value="NTF2-like_dom_sf"/>
</dbReference>
<dbReference type="STRING" id="1183438.GKIL_3348"/>
<dbReference type="Gene3D" id="3.10.450.50">
    <property type="match status" value="1"/>
</dbReference>
<accession>U5QPP3</accession>
<dbReference type="InterPro" id="IPR018790">
    <property type="entry name" value="DUF2358"/>
</dbReference>
<sequence>MDLLDILRADYERFPAEQTYGIYAPGVYFKDPLTEFRGLERYRRMIGFMGRWFKDLRLELHGIERTDSRIVTRWTLSWRAPLPWQPRIRIDGWSELIVDETERIVSHIDYWRHPPLDVLRQHFAWGSSR</sequence>
<dbReference type="AlphaFoldDB" id="U5QPP3"/>
<keyword evidence="2" id="KW-1185">Reference proteome</keyword>
<dbReference type="OrthoDB" id="1115105at2"/>
<organism evidence="1 2">
    <name type="scientific">Gloeobacter kilaueensis (strain ATCC BAA-2537 / CCAP 1431/1 / ULC 316 / JS1)</name>
    <dbReference type="NCBI Taxonomy" id="1183438"/>
    <lineage>
        <taxon>Bacteria</taxon>
        <taxon>Bacillati</taxon>
        <taxon>Cyanobacteriota</taxon>
        <taxon>Cyanophyceae</taxon>
        <taxon>Gloeobacterales</taxon>
        <taxon>Gloeobacteraceae</taxon>
        <taxon>Gloeobacter</taxon>
    </lineage>
</organism>
<gene>
    <name evidence="1" type="ORF">GKIL_3348</name>
</gene>
<dbReference type="SUPFAM" id="SSF54427">
    <property type="entry name" value="NTF2-like"/>
    <property type="match status" value="1"/>
</dbReference>
<dbReference type="HOGENOM" id="CLU_133730_1_0_3"/>
<evidence type="ECO:0000313" key="2">
    <source>
        <dbReference type="Proteomes" id="UP000017396"/>
    </source>
</evidence>
<dbReference type="eggNOG" id="COG4319">
    <property type="taxonomic scope" value="Bacteria"/>
</dbReference>
<dbReference type="Pfam" id="PF10184">
    <property type="entry name" value="DUF2358"/>
    <property type="match status" value="1"/>
</dbReference>
<dbReference type="PANTHER" id="PTHR34123:SF1">
    <property type="entry name" value="OS04G0578200 PROTEIN"/>
    <property type="match status" value="1"/>
</dbReference>
<protein>
    <recommendedName>
        <fullName evidence="3">SnoaL-like domain-containing protein</fullName>
    </recommendedName>
</protein>
<dbReference type="KEGG" id="glj:GKIL_3348"/>
<name>U5QPP3_GLOK1</name>
<dbReference type="PANTHER" id="PTHR34123">
    <property type="entry name" value="OS04G0578200 PROTEIN"/>
    <property type="match status" value="1"/>
</dbReference>
<proteinExistence type="predicted"/>
<reference evidence="1 2" key="1">
    <citation type="journal article" date="2013" name="PLoS ONE">
        <title>Cultivation and Complete Genome Sequencing of Gloeobacter kilaueensis sp. nov., from a Lava Cave in Kilauea Caldera, Hawai'i.</title>
        <authorList>
            <person name="Saw J.H."/>
            <person name="Schatz M."/>
            <person name="Brown M.V."/>
            <person name="Kunkel D.D."/>
            <person name="Foster J.S."/>
            <person name="Shick H."/>
            <person name="Christensen S."/>
            <person name="Hou S."/>
            <person name="Wan X."/>
            <person name="Donachie S.P."/>
        </authorList>
    </citation>
    <scope>NUCLEOTIDE SEQUENCE [LARGE SCALE GENOMIC DNA]</scope>
    <source>
        <strain evidence="2">JS</strain>
    </source>
</reference>
<dbReference type="Proteomes" id="UP000017396">
    <property type="component" value="Chromosome"/>
</dbReference>
<dbReference type="RefSeq" id="WP_023174887.1">
    <property type="nucleotide sequence ID" value="NC_022600.1"/>
</dbReference>
<evidence type="ECO:0000313" key="1">
    <source>
        <dbReference type="EMBL" id="AGY59594.1"/>
    </source>
</evidence>